<sequence length="261" mass="29928">MQNELNIVGIQADLSWENPTENRAFFEKQINSLSENTDLVVLPEMFTTGFTMNPEKVAEKMDGETIAWMQKMASEKQAAITGSLVIQDDNKYFNRLVFVHPSGNIETYDKRHSFTLAGEDKVYNSGDKILIVSYKGWRICPLICYDLRFPVWARNTENYDLLIFMANWPVTRIKAWDTLLKARAIENMSYAIGINRTGKDANNYEYSGNSLVIDYLGEELSTLPKNEIGILKATLVKSDQKKIREKLGFLNDRDAFEIKII</sequence>
<organism evidence="7 8">
    <name type="scientific">Polaribacter vadi</name>
    <dbReference type="NCBI Taxonomy" id="1774273"/>
    <lineage>
        <taxon>Bacteria</taxon>
        <taxon>Pseudomonadati</taxon>
        <taxon>Bacteroidota</taxon>
        <taxon>Flavobacteriia</taxon>
        <taxon>Flavobacteriales</taxon>
        <taxon>Flavobacteriaceae</taxon>
    </lineage>
</organism>
<protein>
    <recommendedName>
        <fullName evidence="5">Omega-amidase YafV</fullName>
        <ecNumber evidence="3">3.5.1.3</ecNumber>
    </recommendedName>
</protein>
<keyword evidence="8" id="KW-1185">Reference proteome</keyword>
<dbReference type="PANTHER" id="PTHR47799">
    <property type="entry name" value="OMEGA-AMIDASE YAFV"/>
    <property type="match status" value="1"/>
</dbReference>
<comment type="catalytic activity">
    <reaction evidence="4">
        <text>a monoamide of a dicarboxylate + H2O = a dicarboxylate + NH4(+)</text>
        <dbReference type="Rhea" id="RHEA:11716"/>
        <dbReference type="ChEBI" id="CHEBI:15377"/>
        <dbReference type="ChEBI" id="CHEBI:28938"/>
        <dbReference type="ChEBI" id="CHEBI:28965"/>
        <dbReference type="ChEBI" id="CHEBI:77450"/>
        <dbReference type="EC" id="3.5.1.3"/>
    </reaction>
</comment>
<dbReference type="STRING" id="1774273.LPB03_09455"/>
<dbReference type="Pfam" id="PF00795">
    <property type="entry name" value="CN_hydrolase"/>
    <property type="match status" value="1"/>
</dbReference>
<evidence type="ECO:0000313" key="8">
    <source>
        <dbReference type="Proteomes" id="UP000092584"/>
    </source>
</evidence>
<dbReference type="Gene3D" id="3.60.110.10">
    <property type="entry name" value="Carbon-nitrogen hydrolase"/>
    <property type="match status" value="1"/>
</dbReference>
<comment type="similarity">
    <text evidence="1">Belongs to the carbon-nitrogen hydrolase superfamily. NIT1/NIT2 family.</text>
</comment>
<keyword evidence="2 7" id="KW-0378">Hydrolase</keyword>
<evidence type="ECO:0000313" key="7">
    <source>
        <dbReference type="EMBL" id="OBY66436.1"/>
    </source>
</evidence>
<dbReference type="PROSITE" id="PS50263">
    <property type="entry name" value="CN_HYDROLASE"/>
    <property type="match status" value="1"/>
</dbReference>
<accession>A0A1B8U3H2</accession>
<dbReference type="InterPro" id="IPR003010">
    <property type="entry name" value="C-N_Hydrolase"/>
</dbReference>
<dbReference type="NCBIfam" id="NF007757">
    <property type="entry name" value="PRK10438.1"/>
    <property type="match status" value="1"/>
</dbReference>
<reference evidence="8" key="1">
    <citation type="submission" date="2016-02" db="EMBL/GenBank/DDBJ databases">
        <authorList>
            <person name="Shin S.-K."/>
            <person name="Yi H."/>
            <person name="Kim E."/>
        </authorList>
    </citation>
    <scope>NUCLEOTIDE SEQUENCE [LARGE SCALE GENOMIC DNA]</scope>
    <source>
        <strain evidence="8">LPB0003</strain>
    </source>
</reference>
<evidence type="ECO:0000256" key="3">
    <source>
        <dbReference type="ARBA" id="ARBA00039118"/>
    </source>
</evidence>
<dbReference type="EC" id="3.5.1.3" evidence="3"/>
<evidence type="ECO:0000256" key="2">
    <source>
        <dbReference type="ARBA" id="ARBA00022801"/>
    </source>
</evidence>
<evidence type="ECO:0000256" key="1">
    <source>
        <dbReference type="ARBA" id="ARBA00010613"/>
    </source>
</evidence>
<dbReference type="EMBL" id="LSFM01000001">
    <property type="protein sequence ID" value="OBY66436.1"/>
    <property type="molecule type" value="Genomic_DNA"/>
</dbReference>
<proteinExistence type="inferred from homology"/>
<dbReference type="InterPro" id="IPR052737">
    <property type="entry name" value="Omega-amidase_YafV"/>
</dbReference>
<dbReference type="Proteomes" id="UP000092584">
    <property type="component" value="Unassembled WGS sequence"/>
</dbReference>
<gene>
    <name evidence="7" type="ORF">LPB3_00080</name>
</gene>
<dbReference type="SUPFAM" id="SSF56317">
    <property type="entry name" value="Carbon-nitrogen hydrolase"/>
    <property type="match status" value="1"/>
</dbReference>
<comment type="caution">
    <text evidence="7">The sequence shown here is derived from an EMBL/GenBank/DDBJ whole genome shotgun (WGS) entry which is preliminary data.</text>
</comment>
<dbReference type="AlphaFoldDB" id="A0A1B8U3H2"/>
<name>A0A1B8U3H2_9FLAO</name>
<dbReference type="KEGG" id="pob:LPB03_09455"/>
<feature type="domain" description="CN hydrolase" evidence="6">
    <location>
        <begin position="5"/>
        <end position="237"/>
    </location>
</feature>
<dbReference type="GO" id="GO:0106008">
    <property type="term" value="F:2-oxoglutaramate amidase activity"/>
    <property type="evidence" value="ECO:0007669"/>
    <property type="project" value="TreeGrafter"/>
</dbReference>
<evidence type="ECO:0000256" key="4">
    <source>
        <dbReference type="ARBA" id="ARBA00052904"/>
    </source>
</evidence>
<dbReference type="OrthoDB" id="9811121at2"/>
<dbReference type="GO" id="GO:0050152">
    <property type="term" value="F:omega-amidase activity"/>
    <property type="evidence" value="ECO:0007669"/>
    <property type="project" value="UniProtKB-EC"/>
</dbReference>
<dbReference type="InterPro" id="IPR036526">
    <property type="entry name" value="C-N_Hydrolase_sf"/>
</dbReference>
<dbReference type="RefSeq" id="WP_065317559.1">
    <property type="nucleotide sequence ID" value="NZ_CP017477.1"/>
</dbReference>
<dbReference type="CDD" id="cd07575">
    <property type="entry name" value="Xc-1258_like"/>
    <property type="match status" value="1"/>
</dbReference>
<evidence type="ECO:0000259" key="6">
    <source>
        <dbReference type="PROSITE" id="PS50263"/>
    </source>
</evidence>
<dbReference type="PANTHER" id="PTHR47799:SF1">
    <property type="entry name" value="OMEGA-AMIDASE YAFV"/>
    <property type="match status" value="1"/>
</dbReference>
<dbReference type="FunFam" id="3.60.110.10:FF:000004">
    <property type="entry name" value="Carbon-nitrogen hydrolase"/>
    <property type="match status" value="1"/>
</dbReference>
<evidence type="ECO:0000256" key="5">
    <source>
        <dbReference type="ARBA" id="ARBA00072139"/>
    </source>
</evidence>